<evidence type="ECO:0000313" key="2">
    <source>
        <dbReference type="Proteomes" id="UP000029435"/>
    </source>
</evidence>
<organism evidence="1 2">
    <name type="scientific">Pectobacterium brasiliense</name>
    <dbReference type="NCBI Taxonomy" id="180957"/>
    <lineage>
        <taxon>Bacteria</taxon>
        <taxon>Pseudomonadati</taxon>
        <taxon>Pseudomonadota</taxon>
        <taxon>Gammaproteobacteria</taxon>
        <taxon>Enterobacterales</taxon>
        <taxon>Pectobacteriaceae</taxon>
        <taxon>Pectobacterium</taxon>
    </lineage>
</organism>
<comment type="caution">
    <text evidence="1">The sequence shown here is derived from an EMBL/GenBank/DDBJ whole genome shotgun (WGS) entry which is preliminary data.</text>
</comment>
<proteinExistence type="predicted"/>
<dbReference type="NCBIfam" id="TIGR01635">
    <property type="entry name" value="tail_comp_S"/>
    <property type="match status" value="1"/>
</dbReference>
<accession>A0A0M2EX79</accession>
<dbReference type="EMBL" id="JQOD01000012">
    <property type="protein sequence ID" value="KGA31338.1"/>
    <property type="molecule type" value="Genomic_DNA"/>
</dbReference>
<dbReference type="Pfam" id="PF05069">
    <property type="entry name" value="Phage_tail_S"/>
    <property type="match status" value="2"/>
</dbReference>
<dbReference type="InterPro" id="IPR006522">
    <property type="entry name" value="Phage_virion_morphogenesis"/>
</dbReference>
<evidence type="ECO:0000313" key="1">
    <source>
        <dbReference type="EMBL" id="KGA31338.1"/>
    </source>
</evidence>
<protein>
    <submittedName>
        <fullName evidence="1">Tail protein</fullName>
    </submittedName>
</protein>
<sequence length="209" mass="24179">MNELKPFDDDLAGLLAKLSPASRKALARNIANDLRKTNQARIRKQKSPEGETFTQRKAQVITVQRGMKILWNGEVRSLKNWRKRKARFGTLFTGYDTDRKAIRSFYLSDIQRFVEVKKERVNTRSGKAKARMFQQLVKNKYMLAAASPNDATVKFAEKARRVAEIHHYGQAEKARGHNKEIQYPERQLLGITRADKERVNDLVIQHLSQ</sequence>
<dbReference type="Proteomes" id="UP000029435">
    <property type="component" value="Unassembled WGS sequence"/>
</dbReference>
<dbReference type="OrthoDB" id="6402405at2"/>
<gene>
    <name evidence="1" type="ORF">KU74_21270</name>
</gene>
<reference evidence="1 2" key="1">
    <citation type="submission" date="2014-08" db="EMBL/GenBank/DDBJ databases">
        <title>Genome sequences of NCPPB Pectobacterium isolates.</title>
        <authorList>
            <person name="Glover R.H."/>
            <person name="Sapp M."/>
            <person name="Elphinstone J."/>
        </authorList>
    </citation>
    <scope>NUCLEOTIDE SEQUENCE [LARGE SCALE GENOMIC DNA]</scope>
    <source>
        <strain evidence="1 2">LMG 21372</strain>
    </source>
</reference>
<dbReference type="RefSeq" id="WP_039318029.1">
    <property type="nucleotide sequence ID" value="NZ_JQOD01000012.1"/>
</dbReference>
<name>A0A0M2EX79_9GAMM</name>
<dbReference type="AlphaFoldDB" id="A0A0M2EX79"/>